<dbReference type="HOGENOM" id="CLU_134973_6_2_9"/>
<name>G9XD20_9FIRM</name>
<accession>G9XD20</accession>
<dbReference type="CDD" id="cd00371">
    <property type="entry name" value="HMA"/>
    <property type="match status" value="1"/>
</dbReference>
<evidence type="ECO:0000313" key="5">
    <source>
        <dbReference type="Proteomes" id="UP000006437"/>
    </source>
</evidence>
<gene>
    <name evidence="3" type="ORF">HMPREF9628_01747</name>
    <name evidence="2" type="ORF">HMPREF9629_02180</name>
</gene>
<proteinExistence type="predicted"/>
<reference evidence="2 5" key="1">
    <citation type="submission" date="2011-08" db="EMBL/GenBank/DDBJ databases">
        <title>The Genome Sequence of Eubacteriaceae bacterium ACC19a.</title>
        <authorList>
            <consortium name="The Broad Institute Genome Sequencing Platform"/>
            <person name="Earl A."/>
            <person name="Ward D."/>
            <person name="Feldgarden M."/>
            <person name="Gevers D."/>
            <person name="Sizova M."/>
            <person name="Hazen A."/>
            <person name="Epstein S."/>
            <person name="Young S.K."/>
            <person name="Zeng Q."/>
            <person name="Gargeya S."/>
            <person name="Fitzgerald M."/>
            <person name="Haas B."/>
            <person name="Abouelleil A."/>
            <person name="Alvarado L."/>
            <person name="Arachchi H.M."/>
            <person name="Berlin A."/>
            <person name="Brown A."/>
            <person name="Chapman S.B."/>
            <person name="Chen Z."/>
            <person name="Dunbar C."/>
            <person name="Freedman E."/>
            <person name="Gearin G."/>
            <person name="Gellesch M."/>
            <person name="Goldberg J."/>
            <person name="Griggs A."/>
            <person name="Gujja S."/>
            <person name="Heiman D."/>
            <person name="Howarth C."/>
            <person name="Larson L."/>
            <person name="Lui A."/>
            <person name="MacDonald P.J.P."/>
            <person name="Montmayeur A."/>
            <person name="Murphy C."/>
            <person name="Neiman D."/>
            <person name="Pearson M."/>
            <person name="Priest M."/>
            <person name="Roberts A."/>
            <person name="Saif S."/>
            <person name="Shea T."/>
            <person name="Shenoy N."/>
            <person name="Sisk P."/>
            <person name="Stolte C."/>
            <person name="Sykes S."/>
            <person name="Wortman J."/>
            <person name="Nusbaum C."/>
            <person name="Birren B."/>
        </authorList>
    </citation>
    <scope>NUCLEOTIDE SEQUENCE [LARGE SCALE GENOMIC DNA]</scope>
    <source>
        <strain evidence="2 5">ACC19a</strain>
    </source>
</reference>
<reference evidence="3 4" key="2">
    <citation type="submission" date="2011-08" db="EMBL/GenBank/DDBJ databases">
        <title>The Genome Sequence of Eubacteriaceae bacterium CM5.</title>
        <authorList>
            <consortium name="The Broad Institute Genome Sequencing Platform"/>
            <person name="Earl A."/>
            <person name="Ward D."/>
            <person name="Feldgarden M."/>
            <person name="Gevers D."/>
            <person name="Sizova M."/>
            <person name="Hazen A."/>
            <person name="Epstein S."/>
            <person name="Young S.K."/>
            <person name="Zeng Q."/>
            <person name="Gargeya S."/>
            <person name="Fitzgerald M."/>
            <person name="Haas B."/>
            <person name="Abouelleil A."/>
            <person name="Alvarado L."/>
            <person name="Arachchi H.M."/>
            <person name="Berlin A."/>
            <person name="Brown A."/>
            <person name="Chapman S.B."/>
            <person name="Chen Z."/>
            <person name="Dunbar C."/>
            <person name="Freedman E."/>
            <person name="Gearin G."/>
            <person name="Gellesch M."/>
            <person name="Goldberg J."/>
            <person name="Griggs A."/>
            <person name="Gujja S."/>
            <person name="Heiman D."/>
            <person name="Howarth C."/>
            <person name="Larson L."/>
            <person name="Lui A."/>
            <person name="MacDonald P.J.P."/>
            <person name="Montmayeur A."/>
            <person name="Murphy C."/>
            <person name="Neiman D."/>
            <person name="Pearson M."/>
            <person name="Priest M."/>
            <person name="Roberts A."/>
            <person name="Saif S."/>
            <person name="Shea T."/>
            <person name="Shenoy N."/>
            <person name="Sisk P."/>
            <person name="Stolte C."/>
            <person name="Sykes S."/>
            <person name="Wortman J."/>
            <person name="Nusbaum C."/>
            <person name="Birren B."/>
        </authorList>
    </citation>
    <scope>NUCLEOTIDE SEQUENCE [LARGE SCALE GENOMIC DNA]</scope>
    <source>
        <strain evidence="3 4">CM5</strain>
    </source>
</reference>
<dbReference type="Proteomes" id="UP000003379">
    <property type="component" value="Unassembled WGS sequence"/>
</dbReference>
<dbReference type="Pfam" id="PF00403">
    <property type="entry name" value="HMA"/>
    <property type="match status" value="1"/>
</dbReference>
<dbReference type="STRING" id="796937.HMPREF9630_02003"/>
<accession>G9X1D6</accession>
<evidence type="ECO:0000313" key="3">
    <source>
        <dbReference type="EMBL" id="EHL19116.1"/>
    </source>
</evidence>
<dbReference type="EMBL" id="AFZG01000029">
    <property type="protein sequence ID" value="EHL19116.1"/>
    <property type="molecule type" value="Genomic_DNA"/>
</dbReference>
<dbReference type="PROSITE" id="PS50846">
    <property type="entry name" value="HMA_2"/>
    <property type="match status" value="1"/>
</dbReference>
<sequence>MFGLFEKKYKYTTTMMIEGMMCGHCESHIADALRKVPGVEKVKASHIKKTAIISSDTPIDKELLRKAVDDTGYEVKDIK</sequence>
<organism evidence="3 4">
    <name type="scientific">Peptoanaerobacter stomatis</name>
    <dbReference type="NCBI Taxonomy" id="796937"/>
    <lineage>
        <taxon>Bacteria</taxon>
        <taxon>Bacillati</taxon>
        <taxon>Bacillota</taxon>
        <taxon>Clostridia</taxon>
        <taxon>Peptostreptococcales</taxon>
        <taxon>Filifactoraceae</taxon>
        <taxon>Peptoanaerobacter</taxon>
    </lineage>
</organism>
<dbReference type="GO" id="GO:0046872">
    <property type="term" value="F:metal ion binding"/>
    <property type="evidence" value="ECO:0007669"/>
    <property type="project" value="InterPro"/>
</dbReference>
<dbReference type="Gene3D" id="3.30.70.100">
    <property type="match status" value="1"/>
</dbReference>
<evidence type="ECO:0000259" key="1">
    <source>
        <dbReference type="PROSITE" id="PS50846"/>
    </source>
</evidence>
<dbReference type="RefSeq" id="WP_009526396.1">
    <property type="nucleotide sequence ID" value="NZ_JBQMYE010000202.1"/>
</dbReference>
<dbReference type="PATRIC" id="fig|796937.3.peg.1432"/>
<dbReference type="AlphaFoldDB" id="G9XD20"/>
<dbReference type="Proteomes" id="UP000006437">
    <property type="component" value="Unassembled WGS sequence"/>
</dbReference>
<comment type="caution">
    <text evidence="3">The sequence shown here is derived from an EMBL/GenBank/DDBJ whole genome shotgun (WGS) entry which is preliminary data.</text>
</comment>
<dbReference type="InterPro" id="IPR006121">
    <property type="entry name" value="HMA_dom"/>
</dbReference>
<dbReference type="InterPro" id="IPR036163">
    <property type="entry name" value="HMA_dom_sf"/>
</dbReference>
<evidence type="ECO:0000313" key="4">
    <source>
        <dbReference type="Proteomes" id="UP000003379"/>
    </source>
</evidence>
<evidence type="ECO:0000313" key="2">
    <source>
        <dbReference type="EMBL" id="EHL14480.1"/>
    </source>
</evidence>
<protein>
    <recommendedName>
        <fullName evidence="1">HMA domain-containing protein</fullName>
    </recommendedName>
</protein>
<dbReference type="SUPFAM" id="SSF55008">
    <property type="entry name" value="HMA, heavy metal-associated domain"/>
    <property type="match status" value="1"/>
</dbReference>
<dbReference type="EMBL" id="AFZE01000030">
    <property type="protein sequence ID" value="EHL14480.1"/>
    <property type="molecule type" value="Genomic_DNA"/>
</dbReference>
<feature type="domain" description="HMA" evidence="1">
    <location>
        <begin position="11"/>
        <end position="76"/>
    </location>
</feature>